<dbReference type="HAMAP" id="MF_00203">
    <property type="entry name" value="UvrC"/>
    <property type="match status" value="1"/>
</dbReference>
<dbReference type="InterPro" id="IPR004791">
    <property type="entry name" value="UvrC"/>
</dbReference>
<dbReference type="InterPro" id="IPR038476">
    <property type="entry name" value="UvrC_RNase_H_dom_sf"/>
</dbReference>
<keyword evidence="7" id="KW-0175">Coiled coil</keyword>
<sequence length="669" mass="74039">MADPSSYRPKPGQIPDSPGVYKFRDEHGRVIYVGKAKSLRQRLSSYFQDLAGLHPRTRTMVTTAAAVEWTVVSTEVEALQLEYSWIKEFDPRFNVKYRDDKSYPSLAVTMGEEFPRVQVMRGPKKKGVRYFGPYAHAWAIRETVDLMLRVFPVRTCSAGVFKRSAQIGRPCLLGYIGKCSAPCVGRVDAQEHRELAEDFCDFMAGRTGTYLRRLEQAMHEAAEEMEYEKAARLRDDMEALRRAMEKNAVVLADATDADLIAVAEDELEAAVQIFHVRGGRVRGQRGWVTDKVEAVDTAGLVEHALQQLYGEEKGDAVPKEVLVPALPDPAGPVTQWLTDRRGARVDLRIPQRGDKKDLMATVQRNAQQALVLHKTKRASDLTTRSRALEEIAEALGLDSAPLRIECFDISHLQGQDVVASMVVFEDGLARKSEYRRFQIKSFAGQDDVRSMHEVVSRRFRRYLVEKVKTGEWQEGAEEADGPEDTVGGVAPGEAREDDGRPKRFAYPPQLVVVDGAGPQVAAARRALDELGISDVAVCGLAKRLEEVWLPGEDDPVVLPRSSEGLYLLQRVRDEAHRFAIAYQRGKRAGVLKAGPLDTVPGLGDTRKKALLKHFGSVKRLRAATVEQICETPGIGRKTAETVAAALAATAPPAPAVNTATGEIMDDAEE</sequence>
<reference evidence="12 15" key="3">
    <citation type="submission" date="2020-08" db="EMBL/GenBank/DDBJ databases">
        <title>Genomic Encyclopedia of Type Strains, Phase III (KMG-III): the genomes of soil and plant-associated and newly described type strains.</title>
        <authorList>
            <person name="Whitman W."/>
        </authorList>
    </citation>
    <scope>NUCLEOTIDE SEQUENCE [LARGE SCALE GENOMIC DNA]</scope>
    <source>
        <strain evidence="12 15">CECT 3259</strain>
    </source>
</reference>
<dbReference type="InterPro" id="IPR050066">
    <property type="entry name" value="UvrABC_protein_C"/>
</dbReference>
<dbReference type="OrthoDB" id="9804933at2"/>
<dbReference type="EMBL" id="JACHJF010000004">
    <property type="protein sequence ID" value="MBB5118422.1"/>
    <property type="molecule type" value="Genomic_DNA"/>
</dbReference>
<evidence type="ECO:0000259" key="11">
    <source>
        <dbReference type="PROSITE" id="PS50165"/>
    </source>
</evidence>
<dbReference type="CDD" id="cd10434">
    <property type="entry name" value="GIY-YIG_UvrC_Cho"/>
    <property type="match status" value="1"/>
</dbReference>
<evidence type="ECO:0000256" key="4">
    <source>
        <dbReference type="ARBA" id="ARBA00022881"/>
    </source>
</evidence>
<dbReference type="InterPro" id="IPR010994">
    <property type="entry name" value="RuvA_2-like"/>
</dbReference>
<dbReference type="Proteomes" id="UP000528608">
    <property type="component" value="Unassembled WGS sequence"/>
</dbReference>
<dbReference type="Pfam" id="PF08459">
    <property type="entry name" value="UvrC_RNaseH_dom"/>
    <property type="match status" value="1"/>
</dbReference>
<dbReference type="SMART" id="SM00465">
    <property type="entry name" value="GIYc"/>
    <property type="match status" value="1"/>
</dbReference>
<comment type="subcellular location">
    <subcellularLocation>
        <location evidence="6">Cytoplasm</location>
    </subcellularLocation>
</comment>
<dbReference type="GO" id="GO:0006289">
    <property type="term" value="P:nucleotide-excision repair"/>
    <property type="evidence" value="ECO:0007669"/>
    <property type="project" value="UniProtKB-UniRule"/>
</dbReference>
<dbReference type="SUPFAM" id="SSF47781">
    <property type="entry name" value="RuvA domain 2-like"/>
    <property type="match status" value="1"/>
</dbReference>
<dbReference type="GO" id="GO:0009380">
    <property type="term" value="C:excinuclease repair complex"/>
    <property type="evidence" value="ECO:0007669"/>
    <property type="project" value="InterPro"/>
</dbReference>
<dbReference type="GO" id="GO:0005737">
    <property type="term" value="C:cytoplasm"/>
    <property type="evidence" value="ECO:0007669"/>
    <property type="project" value="UniProtKB-SubCell"/>
</dbReference>
<dbReference type="GO" id="GO:0009381">
    <property type="term" value="F:excinuclease ABC activity"/>
    <property type="evidence" value="ECO:0007669"/>
    <property type="project" value="UniProtKB-UniRule"/>
</dbReference>
<keyword evidence="4 6" id="KW-0267">Excision nuclease</keyword>
<evidence type="ECO:0000256" key="5">
    <source>
        <dbReference type="ARBA" id="ARBA00023204"/>
    </source>
</evidence>
<feature type="domain" description="UVR" evidence="9">
    <location>
        <begin position="208"/>
        <end position="243"/>
    </location>
</feature>
<name>A0A2N8P1K3_STREU</name>
<dbReference type="PROSITE" id="PS50164">
    <property type="entry name" value="GIY_YIG"/>
    <property type="match status" value="1"/>
</dbReference>
<dbReference type="SUPFAM" id="SSF82771">
    <property type="entry name" value="GIY-YIG endonuclease"/>
    <property type="match status" value="1"/>
</dbReference>
<keyword evidence="1 6" id="KW-0963">Cytoplasm</keyword>
<dbReference type="AlphaFoldDB" id="A0A2N8P1K3"/>
<evidence type="ECO:0000256" key="1">
    <source>
        <dbReference type="ARBA" id="ARBA00022490"/>
    </source>
</evidence>
<keyword evidence="3 6" id="KW-0228">DNA excision</keyword>
<comment type="function">
    <text evidence="6">The UvrABC repair system catalyzes the recognition and processing of DNA lesions. UvrC both incises the 5' and 3' sides of the lesion. The N-terminal half is responsible for the 3' incision and the C-terminal half is responsible for the 5' incision.</text>
</comment>
<comment type="subunit">
    <text evidence="6">Interacts with UvrB in an incision complex.</text>
</comment>
<dbReference type="InterPro" id="IPR001943">
    <property type="entry name" value="UVR_dom"/>
</dbReference>
<proteinExistence type="inferred from homology"/>
<dbReference type="Gene3D" id="4.10.860.10">
    <property type="entry name" value="UVR domain"/>
    <property type="match status" value="1"/>
</dbReference>
<organism evidence="13 14">
    <name type="scientific">Streptomyces eurocidicus</name>
    <name type="common">Streptoverticillium eurocidicus</name>
    <dbReference type="NCBI Taxonomy" id="66423"/>
    <lineage>
        <taxon>Bacteria</taxon>
        <taxon>Bacillati</taxon>
        <taxon>Actinomycetota</taxon>
        <taxon>Actinomycetes</taxon>
        <taxon>Kitasatosporales</taxon>
        <taxon>Streptomycetaceae</taxon>
        <taxon>Streptomyces</taxon>
    </lineage>
</organism>
<comment type="similarity">
    <text evidence="6">Belongs to the UvrC family.</text>
</comment>
<dbReference type="Pfam" id="PF14520">
    <property type="entry name" value="HHH_5"/>
    <property type="match status" value="1"/>
</dbReference>
<keyword evidence="2 6" id="KW-0227">DNA damage</keyword>
<evidence type="ECO:0000313" key="15">
    <source>
        <dbReference type="Proteomes" id="UP000528608"/>
    </source>
</evidence>
<dbReference type="PANTHER" id="PTHR30562">
    <property type="entry name" value="UVRC/OXIDOREDUCTASE"/>
    <property type="match status" value="1"/>
</dbReference>
<evidence type="ECO:0000313" key="13">
    <source>
        <dbReference type="EMBL" id="PNE34887.1"/>
    </source>
</evidence>
<evidence type="ECO:0000256" key="2">
    <source>
        <dbReference type="ARBA" id="ARBA00022763"/>
    </source>
</evidence>
<reference evidence="14" key="2">
    <citation type="submission" date="2015-07" db="EMBL/GenBank/DDBJ databases">
        <authorList>
            <person name="Graham D.E."/>
            <person name="Giannone R.J."/>
            <person name="Gulvik C.A."/>
            <person name="Hettich R.L."/>
            <person name="Klingeman D.M."/>
            <person name="Mahan K.M."/>
            <person name="Parry R.J."/>
            <person name="Spain J.C."/>
        </authorList>
    </citation>
    <scope>NUCLEOTIDE SEQUENCE [LARGE SCALE GENOMIC DNA]</scope>
    <source>
        <strain evidence="14">ATCC 27428</strain>
    </source>
</reference>
<evidence type="ECO:0000259" key="9">
    <source>
        <dbReference type="PROSITE" id="PS50151"/>
    </source>
</evidence>
<reference evidence="13" key="1">
    <citation type="submission" date="2015-07" db="EMBL/GenBank/DDBJ databases">
        <authorList>
            <person name="Noorani M."/>
        </authorList>
    </citation>
    <scope>NUCLEOTIDE SEQUENCE [LARGE SCALE GENOMIC DNA]</scope>
    <source>
        <strain evidence="13">ATCC 27428</strain>
    </source>
</reference>
<dbReference type="Pfam" id="PF01541">
    <property type="entry name" value="GIY-YIG"/>
    <property type="match status" value="1"/>
</dbReference>
<dbReference type="EMBL" id="LGUI01000001">
    <property type="protein sequence ID" value="PNE34887.1"/>
    <property type="molecule type" value="Genomic_DNA"/>
</dbReference>
<accession>A0A2N8P1K3</accession>
<dbReference type="InterPro" id="IPR036876">
    <property type="entry name" value="UVR_dom_sf"/>
</dbReference>
<feature type="region of interest" description="Disordered" evidence="8">
    <location>
        <begin position="472"/>
        <end position="501"/>
    </location>
</feature>
<dbReference type="NCBIfam" id="TIGR00194">
    <property type="entry name" value="uvrC"/>
    <property type="match status" value="1"/>
</dbReference>
<feature type="coiled-coil region" evidence="7">
    <location>
        <begin position="211"/>
        <end position="247"/>
    </location>
</feature>
<protein>
    <recommendedName>
        <fullName evidence="6">UvrABC system protein C</fullName>
        <shortName evidence="6">Protein UvrC</shortName>
    </recommendedName>
    <alternativeName>
        <fullName evidence="6">Excinuclease ABC subunit C</fullName>
    </alternativeName>
</protein>
<evidence type="ECO:0000313" key="14">
    <source>
        <dbReference type="Proteomes" id="UP000235945"/>
    </source>
</evidence>
<feature type="compositionally biased region" description="Acidic residues" evidence="8">
    <location>
        <begin position="474"/>
        <end position="483"/>
    </location>
</feature>
<dbReference type="Gene3D" id="1.10.150.20">
    <property type="entry name" value="5' to 3' exonuclease, C-terminal subdomain"/>
    <property type="match status" value="1"/>
</dbReference>
<dbReference type="InterPro" id="IPR003583">
    <property type="entry name" value="Hlx-hairpin-Hlx_DNA-bd_motif"/>
</dbReference>
<keyword evidence="6" id="KW-0742">SOS response</keyword>
<dbReference type="GO" id="GO:0003677">
    <property type="term" value="F:DNA binding"/>
    <property type="evidence" value="ECO:0007669"/>
    <property type="project" value="UniProtKB-UniRule"/>
</dbReference>
<dbReference type="Pfam" id="PF02151">
    <property type="entry name" value="UVR"/>
    <property type="match status" value="1"/>
</dbReference>
<evidence type="ECO:0000313" key="12">
    <source>
        <dbReference type="EMBL" id="MBB5118422.1"/>
    </source>
</evidence>
<dbReference type="InterPro" id="IPR047296">
    <property type="entry name" value="GIY-YIG_UvrC_Cho"/>
</dbReference>
<dbReference type="SUPFAM" id="SSF46600">
    <property type="entry name" value="C-terminal UvrC-binding domain of UvrB"/>
    <property type="match status" value="1"/>
</dbReference>
<keyword evidence="14" id="KW-1185">Reference proteome</keyword>
<evidence type="ECO:0000256" key="6">
    <source>
        <dbReference type="HAMAP-Rule" id="MF_00203"/>
    </source>
</evidence>
<gene>
    <name evidence="6" type="primary">uvrC</name>
    <name evidence="13" type="ORF">AF335_00210</name>
    <name evidence="12" type="ORF">FHS36_001854</name>
</gene>
<dbReference type="NCBIfam" id="NF001824">
    <property type="entry name" value="PRK00558.1-5"/>
    <property type="match status" value="1"/>
</dbReference>
<dbReference type="RefSeq" id="WP_102916219.1">
    <property type="nucleotide sequence ID" value="NZ_JACHJF010000004.1"/>
</dbReference>
<keyword evidence="5 6" id="KW-0234">DNA repair</keyword>
<dbReference type="InterPro" id="IPR000305">
    <property type="entry name" value="GIY-YIG_endonuc"/>
</dbReference>
<dbReference type="SMART" id="SM00278">
    <property type="entry name" value="HhH1"/>
    <property type="match status" value="2"/>
</dbReference>
<dbReference type="Gene3D" id="3.30.420.340">
    <property type="entry name" value="UvrC, RNAse H endonuclease domain"/>
    <property type="match status" value="1"/>
</dbReference>
<dbReference type="InterPro" id="IPR001162">
    <property type="entry name" value="UvrC_RNase_H_dom"/>
</dbReference>
<dbReference type="Gene3D" id="3.40.1440.10">
    <property type="entry name" value="GIY-YIG endonuclease"/>
    <property type="match status" value="1"/>
</dbReference>
<dbReference type="PROSITE" id="PS50165">
    <property type="entry name" value="UVRC"/>
    <property type="match status" value="1"/>
</dbReference>
<dbReference type="PANTHER" id="PTHR30562:SF1">
    <property type="entry name" value="UVRABC SYSTEM PROTEIN C"/>
    <property type="match status" value="1"/>
</dbReference>
<evidence type="ECO:0000256" key="8">
    <source>
        <dbReference type="SAM" id="MobiDB-lite"/>
    </source>
</evidence>
<dbReference type="PROSITE" id="PS50151">
    <property type="entry name" value="UVR"/>
    <property type="match status" value="1"/>
</dbReference>
<dbReference type="InterPro" id="IPR035901">
    <property type="entry name" value="GIY-YIG_endonuc_sf"/>
</dbReference>
<evidence type="ECO:0000256" key="7">
    <source>
        <dbReference type="SAM" id="Coils"/>
    </source>
</evidence>
<comment type="caution">
    <text evidence="13">The sequence shown here is derived from an EMBL/GenBank/DDBJ whole genome shotgun (WGS) entry which is preliminary data.</text>
</comment>
<evidence type="ECO:0000256" key="3">
    <source>
        <dbReference type="ARBA" id="ARBA00022769"/>
    </source>
</evidence>
<feature type="domain" description="GIY-YIG" evidence="10">
    <location>
        <begin position="16"/>
        <end position="95"/>
    </location>
</feature>
<dbReference type="FunFam" id="3.40.1440.10:FF:000001">
    <property type="entry name" value="UvrABC system protein C"/>
    <property type="match status" value="1"/>
</dbReference>
<feature type="domain" description="UvrC family homology region profile" evidence="11">
    <location>
        <begin position="259"/>
        <end position="527"/>
    </location>
</feature>
<dbReference type="GO" id="GO:0009432">
    <property type="term" value="P:SOS response"/>
    <property type="evidence" value="ECO:0007669"/>
    <property type="project" value="UniProtKB-UniRule"/>
</dbReference>
<dbReference type="Pfam" id="PF22920">
    <property type="entry name" value="UvrC_RNaseH"/>
    <property type="match status" value="1"/>
</dbReference>
<dbReference type="Proteomes" id="UP000235945">
    <property type="component" value="Unassembled WGS sequence"/>
</dbReference>
<evidence type="ECO:0000259" key="10">
    <source>
        <dbReference type="PROSITE" id="PS50164"/>
    </source>
</evidence>